<name>A0ABV9GRR6_9BACL</name>
<evidence type="ECO:0000313" key="11">
    <source>
        <dbReference type="EMBL" id="MFC4619950.1"/>
    </source>
</evidence>
<comment type="caution">
    <text evidence="11">The sequence shown here is derived from an EMBL/GenBank/DDBJ whole genome shotgun (WGS) entry which is preliminary data.</text>
</comment>
<dbReference type="Pfam" id="PF00924">
    <property type="entry name" value="MS_channel_2nd"/>
    <property type="match status" value="1"/>
</dbReference>
<feature type="transmembrane region" description="Helical" evidence="7">
    <location>
        <begin position="64"/>
        <end position="85"/>
    </location>
</feature>
<dbReference type="InterPro" id="IPR049142">
    <property type="entry name" value="MS_channel_1st"/>
</dbReference>
<accession>A0ABV9GRR6</accession>
<organism evidence="11 12">
    <name type="scientific">Camelliibacillus cellulosilyticus</name>
    <dbReference type="NCBI Taxonomy" id="2174486"/>
    <lineage>
        <taxon>Bacteria</taxon>
        <taxon>Bacillati</taxon>
        <taxon>Bacillota</taxon>
        <taxon>Bacilli</taxon>
        <taxon>Bacillales</taxon>
        <taxon>Sporolactobacillaceae</taxon>
        <taxon>Camelliibacillus</taxon>
    </lineage>
</organism>
<reference evidence="12" key="1">
    <citation type="journal article" date="2019" name="Int. J. Syst. Evol. Microbiol.">
        <title>The Global Catalogue of Microorganisms (GCM) 10K type strain sequencing project: providing services to taxonomists for standard genome sequencing and annotation.</title>
        <authorList>
            <consortium name="The Broad Institute Genomics Platform"/>
            <consortium name="The Broad Institute Genome Sequencing Center for Infectious Disease"/>
            <person name="Wu L."/>
            <person name="Ma J."/>
        </authorList>
    </citation>
    <scope>NUCLEOTIDE SEQUENCE [LARGE SCALE GENOMIC DNA]</scope>
    <source>
        <strain evidence="12">CGMCC 1.16306</strain>
    </source>
</reference>
<feature type="transmembrane region" description="Helical" evidence="7">
    <location>
        <begin position="20"/>
        <end position="43"/>
    </location>
</feature>
<dbReference type="PANTHER" id="PTHR30460">
    <property type="entry name" value="MODERATE CONDUCTANCE MECHANOSENSITIVE CHANNEL YBIO"/>
    <property type="match status" value="1"/>
</dbReference>
<dbReference type="SUPFAM" id="SSF82689">
    <property type="entry name" value="Mechanosensitive channel protein MscS (YggB), C-terminal domain"/>
    <property type="match status" value="1"/>
</dbReference>
<evidence type="ECO:0000256" key="3">
    <source>
        <dbReference type="ARBA" id="ARBA00022475"/>
    </source>
</evidence>
<dbReference type="Proteomes" id="UP001596022">
    <property type="component" value="Unassembled WGS sequence"/>
</dbReference>
<keyword evidence="5 7" id="KW-1133">Transmembrane helix</keyword>
<dbReference type="InterPro" id="IPR023408">
    <property type="entry name" value="MscS_beta-dom_sf"/>
</dbReference>
<dbReference type="InterPro" id="IPR045276">
    <property type="entry name" value="YbiO_bact"/>
</dbReference>
<keyword evidence="3" id="KW-1003">Cell membrane</keyword>
<dbReference type="Gene3D" id="3.30.70.100">
    <property type="match status" value="1"/>
</dbReference>
<dbReference type="SUPFAM" id="SSF82861">
    <property type="entry name" value="Mechanosensitive channel protein MscS (YggB), transmembrane region"/>
    <property type="match status" value="1"/>
</dbReference>
<sequence length="282" mass="32058">MEWIEHYWMKHTPDFEHYMWVIIKAIILWVVARLSITVLNHIISRFLKLKGKMDDRRRDTLESLFTNIAKYAVYFIYILTVLPFFGINIGALLAGAGVAGIAIAFGAQSLIKDFFNGFFIIFEDQYGIGDYVKINDVTGQVHAIGLRMTAVKVWTGEVETIPNGQITQITNYSKFNSVAVIDVKVGYDTPEEEAIRIIEGVMASLTDECEEIVGEVQVLGVQALNDYNYTIRATAVCEPYNQWGVERKARQRIRQALQEAGADLPLQKIVYLNENSYQKEQS</sequence>
<dbReference type="Gene3D" id="1.10.287.1260">
    <property type="match status" value="1"/>
</dbReference>
<evidence type="ECO:0000259" key="8">
    <source>
        <dbReference type="Pfam" id="PF00924"/>
    </source>
</evidence>
<evidence type="ECO:0000256" key="6">
    <source>
        <dbReference type="ARBA" id="ARBA00023136"/>
    </source>
</evidence>
<evidence type="ECO:0000259" key="10">
    <source>
        <dbReference type="Pfam" id="PF21088"/>
    </source>
</evidence>
<feature type="domain" description="Mechanosensitive ion channel transmembrane helices 2/3" evidence="10">
    <location>
        <begin position="67"/>
        <end position="108"/>
    </location>
</feature>
<dbReference type="RefSeq" id="WP_376847044.1">
    <property type="nucleotide sequence ID" value="NZ_JBHSFW010000014.1"/>
</dbReference>
<dbReference type="InterPro" id="IPR049278">
    <property type="entry name" value="MS_channel_C"/>
</dbReference>
<protein>
    <submittedName>
        <fullName evidence="11">Mechanosensitive ion channel family protein</fullName>
    </submittedName>
</protein>
<feature type="domain" description="Mechanosensitive ion channel MscS" evidence="8">
    <location>
        <begin position="110"/>
        <end position="174"/>
    </location>
</feature>
<evidence type="ECO:0000256" key="5">
    <source>
        <dbReference type="ARBA" id="ARBA00022989"/>
    </source>
</evidence>
<evidence type="ECO:0000256" key="4">
    <source>
        <dbReference type="ARBA" id="ARBA00022692"/>
    </source>
</evidence>
<dbReference type="EMBL" id="JBHSFW010000014">
    <property type="protein sequence ID" value="MFC4619950.1"/>
    <property type="molecule type" value="Genomic_DNA"/>
</dbReference>
<feature type="domain" description="Mechanosensitive ion channel MscS C-terminal" evidence="9">
    <location>
        <begin position="180"/>
        <end position="263"/>
    </location>
</feature>
<evidence type="ECO:0000313" key="12">
    <source>
        <dbReference type="Proteomes" id="UP001596022"/>
    </source>
</evidence>
<feature type="transmembrane region" description="Helical" evidence="7">
    <location>
        <begin position="91"/>
        <end position="111"/>
    </location>
</feature>
<comment type="subcellular location">
    <subcellularLocation>
        <location evidence="1">Cell membrane</location>
        <topology evidence="1">Multi-pass membrane protein</topology>
    </subcellularLocation>
</comment>
<gene>
    <name evidence="11" type="ORF">ACFO4N_14650</name>
</gene>
<evidence type="ECO:0000256" key="7">
    <source>
        <dbReference type="SAM" id="Phobius"/>
    </source>
</evidence>
<dbReference type="InterPro" id="IPR011014">
    <property type="entry name" value="MscS_channel_TM-2"/>
</dbReference>
<dbReference type="Gene3D" id="2.30.30.60">
    <property type="match status" value="1"/>
</dbReference>
<evidence type="ECO:0000259" key="9">
    <source>
        <dbReference type="Pfam" id="PF21082"/>
    </source>
</evidence>
<evidence type="ECO:0000256" key="2">
    <source>
        <dbReference type="ARBA" id="ARBA00008017"/>
    </source>
</evidence>
<keyword evidence="12" id="KW-1185">Reference proteome</keyword>
<keyword evidence="4 7" id="KW-0812">Transmembrane</keyword>
<proteinExistence type="inferred from homology"/>
<dbReference type="PANTHER" id="PTHR30460:SF0">
    <property type="entry name" value="MODERATE CONDUCTANCE MECHANOSENSITIVE CHANNEL YBIO"/>
    <property type="match status" value="1"/>
</dbReference>
<evidence type="ECO:0000256" key="1">
    <source>
        <dbReference type="ARBA" id="ARBA00004651"/>
    </source>
</evidence>
<dbReference type="InterPro" id="IPR010920">
    <property type="entry name" value="LSM_dom_sf"/>
</dbReference>
<dbReference type="Pfam" id="PF21082">
    <property type="entry name" value="MS_channel_3rd"/>
    <property type="match status" value="1"/>
</dbReference>
<dbReference type="InterPro" id="IPR006685">
    <property type="entry name" value="MscS_channel_2nd"/>
</dbReference>
<keyword evidence="6 7" id="KW-0472">Membrane</keyword>
<dbReference type="SUPFAM" id="SSF50182">
    <property type="entry name" value="Sm-like ribonucleoproteins"/>
    <property type="match status" value="1"/>
</dbReference>
<dbReference type="InterPro" id="IPR011066">
    <property type="entry name" value="MscS_channel_C_sf"/>
</dbReference>
<dbReference type="Pfam" id="PF21088">
    <property type="entry name" value="MS_channel_1st"/>
    <property type="match status" value="1"/>
</dbReference>
<comment type="similarity">
    <text evidence="2">Belongs to the MscS (TC 1.A.23) family.</text>
</comment>